<dbReference type="InterPro" id="IPR036465">
    <property type="entry name" value="vWFA_dom_sf"/>
</dbReference>
<dbReference type="InterPro" id="IPR011933">
    <property type="entry name" value="Double_TM_dom"/>
</dbReference>
<comment type="caution">
    <text evidence="5">The sequence shown here is derived from an EMBL/GenBank/DDBJ whole genome shotgun (WGS) entry which is preliminary data.</text>
</comment>
<keyword evidence="1" id="KW-0472">Membrane</keyword>
<dbReference type="NCBIfam" id="TIGR02226">
    <property type="entry name" value="two_anch"/>
    <property type="match status" value="1"/>
</dbReference>
<dbReference type="Gene3D" id="3.40.50.880">
    <property type="match status" value="1"/>
</dbReference>
<name>A0ABT5X9E7_9EURY</name>
<dbReference type="InterPro" id="IPR029062">
    <property type="entry name" value="Class_I_gatase-like"/>
</dbReference>
<dbReference type="Pfam" id="PF07584">
    <property type="entry name" value="BatA"/>
    <property type="match status" value="1"/>
</dbReference>
<dbReference type="InterPro" id="IPR024163">
    <property type="entry name" value="Aerotolerance_reg_N"/>
</dbReference>
<feature type="transmembrane region" description="Helical" evidence="1">
    <location>
        <begin position="58"/>
        <end position="77"/>
    </location>
</feature>
<dbReference type="Pfam" id="PF24155">
    <property type="entry name" value="DUF7406"/>
    <property type="match status" value="1"/>
</dbReference>
<protein>
    <submittedName>
        <fullName evidence="5">BatA domain-containing protein</fullName>
    </submittedName>
</protein>
<dbReference type="Pfam" id="PF24157">
    <property type="entry name" value="DUF7408"/>
    <property type="match status" value="1"/>
</dbReference>
<keyword evidence="1" id="KW-0812">Transmembrane</keyword>
<reference evidence="5 6" key="1">
    <citation type="submission" date="2023-03" db="EMBL/GenBank/DDBJ databases">
        <title>WGS of Methanotrichaceae archaeon Mx.</title>
        <authorList>
            <person name="Sorokin D.Y."/>
            <person name="Merkel A.Y."/>
        </authorList>
    </citation>
    <scope>NUCLEOTIDE SEQUENCE [LARGE SCALE GENOMIC DNA]</scope>
    <source>
        <strain evidence="5 6">Mx</strain>
    </source>
</reference>
<dbReference type="PANTHER" id="PTHR37464">
    <property type="entry name" value="BLL2463 PROTEIN"/>
    <property type="match status" value="1"/>
</dbReference>
<dbReference type="InterPro" id="IPR055831">
    <property type="entry name" value="DUF7408"/>
</dbReference>
<evidence type="ECO:0000259" key="4">
    <source>
        <dbReference type="Pfam" id="PF24157"/>
    </source>
</evidence>
<feature type="domain" description="DUF7406" evidence="3">
    <location>
        <begin position="475"/>
        <end position="522"/>
    </location>
</feature>
<evidence type="ECO:0000259" key="3">
    <source>
        <dbReference type="Pfam" id="PF24155"/>
    </source>
</evidence>
<dbReference type="EMBL" id="JARFPK010000036">
    <property type="protein sequence ID" value="MDF0591334.1"/>
    <property type="molecule type" value="Genomic_DNA"/>
</dbReference>
<dbReference type="RefSeq" id="WP_316967068.1">
    <property type="nucleotide sequence ID" value="NZ_JARFPK010000036.1"/>
</dbReference>
<gene>
    <name evidence="5" type="ORF">P0O15_09210</name>
</gene>
<evidence type="ECO:0000256" key="1">
    <source>
        <dbReference type="SAM" id="Phobius"/>
    </source>
</evidence>
<organism evidence="5 6">
    <name type="scientific">Candidatus Methanocrinis natronophilus</name>
    <dbReference type="NCBI Taxonomy" id="3033396"/>
    <lineage>
        <taxon>Archaea</taxon>
        <taxon>Methanobacteriati</taxon>
        <taxon>Methanobacteriota</taxon>
        <taxon>Stenosarchaea group</taxon>
        <taxon>Methanomicrobia</taxon>
        <taxon>Methanotrichales</taxon>
        <taxon>Methanotrichaceae</taxon>
        <taxon>Methanocrinis</taxon>
    </lineage>
</organism>
<keyword evidence="1" id="KW-1133">Transmembrane helix</keyword>
<feature type="transmembrane region" description="Helical" evidence="1">
    <location>
        <begin position="6"/>
        <end position="24"/>
    </location>
</feature>
<evidence type="ECO:0000259" key="2">
    <source>
        <dbReference type="Pfam" id="PF07584"/>
    </source>
</evidence>
<proteinExistence type="predicted"/>
<evidence type="ECO:0000313" key="6">
    <source>
        <dbReference type="Proteomes" id="UP001220010"/>
    </source>
</evidence>
<dbReference type="Proteomes" id="UP001220010">
    <property type="component" value="Unassembled WGS sequence"/>
</dbReference>
<accession>A0ABT5X9E7</accession>
<dbReference type="PANTHER" id="PTHR37464:SF1">
    <property type="entry name" value="BLL2463 PROTEIN"/>
    <property type="match status" value="1"/>
</dbReference>
<sequence length="582" mass="62681">MPFTTPLALLGLLGAIPLIILYMIRPRPKDQPFPSTAFIREGDAKPTAALNRLITDPLFWIQLLVIILLVIAAAGPFTEARGAQGPHLVVVMDLSASMEASYDEAKEIVQRYSEGSDRISIVLAKNIPVVALREGNRGQARSILETLSPVAVQADLSAGMTVGRGILGAEGGSILVVSDFASWIGDDPEVTRELIQGGGTPVVFVDSGGAGDNVGIVGGWIVDYGGVLNYTCHIRNYGRTRTVPITVEGPAGTFSTVRTIDAGGDHYLTLDAFPGVTVVSLEVDDAISADNRAFIYAPDLGVRRILYLGEGGPVLAALRSIPAVEVSRSGGYGSFDMVVTERGGPDGQLNRYVYDGGRVVYVPSNASASPEYLPVRIAGYVNESAPLWTRNQVFAEEVSFDEVALRSYLLASPRRGSVTIAEANAVPVISYWRLGSGTAVYLGLTQETSDFHLRPEYPIFWYRMINWLTDAPDASESNRKTGEVIILGETTSVETPAGRITTDVLHLDRAGIYRFQGRTIAANMYDPVESNILNPRTLNLGALTPGVATEKIIRKDLSPWLVIIAGGLIVLELLILRRRRGS</sequence>
<dbReference type="SUPFAM" id="SSF52317">
    <property type="entry name" value="Class I glutamine amidotransferase-like"/>
    <property type="match status" value="1"/>
</dbReference>
<feature type="domain" description="DUF7408" evidence="4">
    <location>
        <begin position="350"/>
        <end position="464"/>
    </location>
</feature>
<feature type="domain" description="Aerotolerance regulator N-terminal" evidence="2">
    <location>
        <begin position="1"/>
        <end position="76"/>
    </location>
</feature>
<feature type="transmembrane region" description="Helical" evidence="1">
    <location>
        <begin position="557"/>
        <end position="576"/>
    </location>
</feature>
<evidence type="ECO:0000313" key="5">
    <source>
        <dbReference type="EMBL" id="MDF0591334.1"/>
    </source>
</evidence>
<dbReference type="InterPro" id="IPR055829">
    <property type="entry name" value="DUF7406"/>
</dbReference>
<dbReference type="SUPFAM" id="SSF53300">
    <property type="entry name" value="vWA-like"/>
    <property type="match status" value="1"/>
</dbReference>
<keyword evidence="6" id="KW-1185">Reference proteome</keyword>